<proteinExistence type="predicted"/>
<feature type="compositionally biased region" description="Polar residues" evidence="1">
    <location>
        <begin position="146"/>
        <end position="186"/>
    </location>
</feature>
<dbReference type="SMART" id="SM00595">
    <property type="entry name" value="MADF"/>
    <property type="match status" value="1"/>
</dbReference>
<name>A0ABM3JFU3_BACDO</name>
<dbReference type="InterPro" id="IPR039353">
    <property type="entry name" value="TF_Adf1"/>
</dbReference>
<evidence type="ECO:0000256" key="1">
    <source>
        <dbReference type="SAM" id="MobiDB-lite"/>
    </source>
</evidence>
<feature type="domain" description="Myb-like" evidence="2">
    <location>
        <begin position="44"/>
        <end position="103"/>
    </location>
</feature>
<dbReference type="Gene3D" id="1.10.10.60">
    <property type="entry name" value="Homeodomain-like"/>
    <property type="match status" value="1"/>
</dbReference>
<protein>
    <submittedName>
        <fullName evidence="5">Uncharacterized protein LOC125777375</fullName>
    </submittedName>
</protein>
<dbReference type="RefSeq" id="XP_049308094.1">
    <property type="nucleotide sequence ID" value="XM_049452137.1"/>
</dbReference>
<organism evidence="4 5">
    <name type="scientific">Bactrocera dorsalis</name>
    <name type="common">Oriental fruit fly</name>
    <name type="synonym">Dacus dorsalis</name>
    <dbReference type="NCBI Taxonomy" id="27457"/>
    <lineage>
        <taxon>Eukaryota</taxon>
        <taxon>Metazoa</taxon>
        <taxon>Ecdysozoa</taxon>
        <taxon>Arthropoda</taxon>
        <taxon>Hexapoda</taxon>
        <taxon>Insecta</taxon>
        <taxon>Pterygota</taxon>
        <taxon>Neoptera</taxon>
        <taxon>Endopterygota</taxon>
        <taxon>Diptera</taxon>
        <taxon>Brachycera</taxon>
        <taxon>Muscomorpha</taxon>
        <taxon>Tephritoidea</taxon>
        <taxon>Tephritidae</taxon>
        <taxon>Bactrocera</taxon>
        <taxon>Bactrocera</taxon>
    </lineage>
</organism>
<dbReference type="GeneID" id="125777375"/>
<dbReference type="PROSITE" id="PS50090">
    <property type="entry name" value="MYB_LIKE"/>
    <property type="match status" value="1"/>
</dbReference>
<dbReference type="Pfam" id="PF10545">
    <property type="entry name" value="MADF_DNA_bdg"/>
    <property type="match status" value="1"/>
</dbReference>
<evidence type="ECO:0000313" key="4">
    <source>
        <dbReference type="Proteomes" id="UP001652620"/>
    </source>
</evidence>
<dbReference type="PROSITE" id="PS51029">
    <property type="entry name" value="MADF"/>
    <property type="match status" value="1"/>
</dbReference>
<dbReference type="PANTHER" id="PTHR12243:SF67">
    <property type="entry name" value="COREPRESSOR OF PANGOLIN, ISOFORM A-RELATED"/>
    <property type="match status" value="1"/>
</dbReference>
<evidence type="ECO:0000313" key="5">
    <source>
        <dbReference type="RefSeq" id="XP_049308094.1"/>
    </source>
</evidence>
<feature type="domain" description="MADF" evidence="3">
    <location>
        <begin position="51"/>
        <end position="142"/>
    </location>
</feature>
<evidence type="ECO:0000259" key="3">
    <source>
        <dbReference type="PROSITE" id="PS51029"/>
    </source>
</evidence>
<keyword evidence="4" id="KW-1185">Reference proteome</keyword>
<feature type="region of interest" description="Disordered" evidence="1">
    <location>
        <begin position="142"/>
        <end position="186"/>
    </location>
</feature>
<evidence type="ECO:0000259" key="2">
    <source>
        <dbReference type="PROSITE" id="PS50090"/>
    </source>
</evidence>
<reference evidence="5" key="1">
    <citation type="submission" date="2025-08" db="UniProtKB">
        <authorList>
            <consortium name="RefSeq"/>
        </authorList>
    </citation>
    <scope>IDENTIFICATION</scope>
    <source>
        <tissue evidence="5">Adult</tissue>
    </source>
</reference>
<dbReference type="InterPro" id="IPR006578">
    <property type="entry name" value="MADF-dom"/>
</dbReference>
<accession>A0ABM3JFU3</accession>
<dbReference type="InterPro" id="IPR001005">
    <property type="entry name" value="SANT/Myb"/>
</dbReference>
<dbReference type="PANTHER" id="PTHR12243">
    <property type="entry name" value="MADF DOMAIN TRANSCRIPTION FACTOR"/>
    <property type="match status" value="1"/>
</dbReference>
<sequence>MDTDKDEIFDNLTTAICENISNMSAEPTPTPDKKRKRFKVTMAWSSEDVFNLIEIMEKHPCLWEYFSSDYTNRQKRVNAWREVAANSHGRSVDECKAKWANVKTAYNNTKNKLQAKSGQSASSSQPHWQFWTTMQFYHNHDKEKTTSSVSNISPDSESLPNTHFQPINMQSNASTSTPADAATNSPEDILKRATDLLYAEKEDMWYSFGMYIASQMREMNAKNEKAAKKLEINIMKCTIDALSELNDD</sequence>
<dbReference type="Proteomes" id="UP001652620">
    <property type="component" value="Chromosome 3"/>
</dbReference>
<gene>
    <name evidence="5" type="primary">LOC125777375</name>
</gene>